<dbReference type="Pfam" id="PF10728">
    <property type="entry name" value="DUF2520"/>
    <property type="match status" value="1"/>
</dbReference>
<reference evidence="4" key="1">
    <citation type="submission" date="2017-02" db="EMBL/GenBank/DDBJ databases">
        <authorList>
            <person name="Varghese N."/>
            <person name="Submissions S."/>
        </authorList>
    </citation>
    <scope>NUCLEOTIDE SEQUENCE [LARGE SCALE GENOMIC DNA]</scope>
    <source>
        <strain evidence="4">DSM 24091</strain>
    </source>
</reference>
<accession>A0A1T5BCT1</accession>
<evidence type="ECO:0000313" key="3">
    <source>
        <dbReference type="EMBL" id="SKB44965.1"/>
    </source>
</evidence>
<evidence type="ECO:0000259" key="2">
    <source>
        <dbReference type="Pfam" id="PF10728"/>
    </source>
</evidence>
<dbReference type="AlphaFoldDB" id="A0A1T5BCT1"/>
<dbReference type="Pfam" id="PF10727">
    <property type="entry name" value="Rossmann-like"/>
    <property type="match status" value="1"/>
</dbReference>
<dbReference type="InterPro" id="IPR018931">
    <property type="entry name" value="DUF2520"/>
</dbReference>
<dbReference type="InterPro" id="IPR036291">
    <property type="entry name" value="NAD(P)-bd_dom_sf"/>
</dbReference>
<dbReference type="InterPro" id="IPR037108">
    <property type="entry name" value="TM1727-like_C_sf"/>
</dbReference>
<dbReference type="Gene3D" id="3.40.50.720">
    <property type="entry name" value="NAD(P)-binding Rossmann-like Domain"/>
    <property type="match status" value="1"/>
</dbReference>
<sequence>MEIVIIGSGNVATQLAKAFCKHGHPIKQVFSKQSANAKALADTVKAESISNLSDLDLEADLYLIAVSDTAIAQVISEMPEIKKGIVVHTSGATPIEILQRFDKAGVLYPAQSISRQVEIDITGIPFGIEANSSETSESLFNLLTPIATRIFSCNSKQRLALHVSAVLVNNFPNALFSMAQEILERENMDFDLLRPIILETANKVQNHLPTEVQTGPAVRNDFSTINRHLQFLSYSNELTQIYQHLSDFIIKSRHK</sequence>
<dbReference type="Proteomes" id="UP000190150">
    <property type="component" value="Unassembled WGS sequence"/>
</dbReference>
<evidence type="ECO:0000313" key="4">
    <source>
        <dbReference type="Proteomes" id="UP000190150"/>
    </source>
</evidence>
<dbReference type="EMBL" id="FUZF01000002">
    <property type="protein sequence ID" value="SKB44965.1"/>
    <property type="molecule type" value="Genomic_DNA"/>
</dbReference>
<dbReference type="Gene3D" id="1.10.1040.20">
    <property type="entry name" value="ProC-like, C-terminal domain"/>
    <property type="match status" value="1"/>
</dbReference>
<evidence type="ECO:0000259" key="1">
    <source>
        <dbReference type="Pfam" id="PF10727"/>
    </source>
</evidence>
<protein>
    <submittedName>
        <fullName evidence="3">Predicted oxidoreductase, contains short-chain dehydrogenase (SDR) and DUF2520 domains</fullName>
    </submittedName>
</protein>
<name>A0A1T5BCT1_9SPHI</name>
<gene>
    <name evidence="3" type="ORF">SAMN05660841_00565</name>
</gene>
<keyword evidence="4" id="KW-1185">Reference proteome</keyword>
<proteinExistence type="predicted"/>
<dbReference type="RefSeq" id="WP_079641000.1">
    <property type="nucleotide sequence ID" value="NZ_FUZF01000002.1"/>
</dbReference>
<organism evidence="3 4">
    <name type="scientific">Sphingobacterium nematocida</name>
    <dbReference type="NCBI Taxonomy" id="1513896"/>
    <lineage>
        <taxon>Bacteria</taxon>
        <taxon>Pseudomonadati</taxon>
        <taxon>Bacteroidota</taxon>
        <taxon>Sphingobacteriia</taxon>
        <taxon>Sphingobacteriales</taxon>
        <taxon>Sphingobacteriaceae</taxon>
        <taxon>Sphingobacterium</taxon>
    </lineage>
</organism>
<dbReference type="SUPFAM" id="SSF51735">
    <property type="entry name" value="NAD(P)-binding Rossmann-fold domains"/>
    <property type="match status" value="1"/>
</dbReference>
<dbReference type="InterPro" id="IPR008927">
    <property type="entry name" value="6-PGluconate_DH-like_C_sf"/>
</dbReference>
<feature type="domain" description="DUF2520" evidence="2">
    <location>
        <begin position="124"/>
        <end position="247"/>
    </location>
</feature>
<dbReference type="SUPFAM" id="SSF48179">
    <property type="entry name" value="6-phosphogluconate dehydrogenase C-terminal domain-like"/>
    <property type="match status" value="1"/>
</dbReference>
<dbReference type="STRING" id="1513896.SAMN05660841_00565"/>
<dbReference type="OrthoDB" id="9810755at2"/>
<dbReference type="InterPro" id="IPR019665">
    <property type="entry name" value="OxRdtase/DH_put_Rossmann_dom"/>
</dbReference>
<dbReference type="PANTHER" id="PTHR40459:SF1">
    <property type="entry name" value="CONSERVED HYPOTHETICAL ALANINE AND LEUCINE RICH PROTEIN"/>
    <property type="match status" value="1"/>
</dbReference>
<feature type="domain" description="Putative oxidoreductase/dehydrogenase Rossmann-like" evidence="1">
    <location>
        <begin position="3"/>
        <end position="107"/>
    </location>
</feature>
<dbReference type="PANTHER" id="PTHR40459">
    <property type="entry name" value="CONSERVED HYPOTHETICAL ALANINE AND LEUCINE RICH PROTEIN"/>
    <property type="match status" value="1"/>
</dbReference>